<dbReference type="InterPro" id="IPR036728">
    <property type="entry name" value="PBP_GOBP_sf"/>
</dbReference>
<dbReference type="SMART" id="SM00708">
    <property type="entry name" value="PhBP"/>
    <property type="match status" value="1"/>
</dbReference>
<evidence type="ECO:0000313" key="7">
    <source>
        <dbReference type="EMBL" id="KAG6440977.1"/>
    </source>
</evidence>
<reference evidence="6" key="2">
    <citation type="journal article" date="2016" name="Insect Biochem. Mol. Biol.">
        <title>Multifaceted biological insights from a draft genome sequence of the tobacco hornworm moth, Manduca sexta.</title>
        <authorList>
            <person name="Kanost M.R."/>
            <person name="Arrese E.L."/>
            <person name="Cao X."/>
            <person name="Chen Y.R."/>
            <person name="Chellapilla S."/>
            <person name="Goldsmith M.R."/>
            <person name="Grosse-Wilde E."/>
            <person name="Heckel D.G."/>
            <person name="Herndon N."/>
            <person name="Jiang H."/>
            <person name="Papanicolaou A."/>
            <person name="Qu J."/>
            <person name="Soulages J.L."/>
            <person name="Vogel H."/>
            <person name="Walters J."/>
            <person name="Waterhouse R.M."/>
            <person name="Ahn S.J."/>
            <person name="Almeida F.C."/>
            <person name="An C."/>
            <person name="Aqrawi P."/>
            <person name="Bretschneider A."/>
            <person name="Bryant W.B."/>
            <person name="Bucks S."/>
            <person name="Chao H."/>
            <person name="Chevignon G."/>
            <person name="Christen J.M."/>
            <person name="Clarke D.F."/>
            <person name="Dittmer N.T."/>
            <person name="Ferguson L.C.F."/>
            <person name="Garavelou S."/>
            <person name="Gordon K.H.J."/>
            <person name="Gunaratna R.T."/>
            <person name="Han Y."/>
            <person name="Hauser F."/>
            <person name="He Y."/>
            <person name="Heidel-Fischer H."/>
            <person name="Hirsh A."/>
            <person name="Hu Y."/>
            <person name="Jiang H."/>
            <person name="Kalra D."/>
            <person name="Klinner C."/>
            <person name="Konig C."/>
            <person name="Kovar C."/>
            <person name="Kroll A.R."/>
            <person name="Kuwar S.S."/>
            <person name="Lee S.L."/>
            <person name="Lehman R."/>
            <person name="Li K."/>
            <person name="Li Z."/>
            <person name="Liang H."/>
            <person name="Lovelace S."/>
            <person name="Lu Z."/>
            <person name="Mansfield J.H."/>
            <person name="McCulloch K.J."/>
            <person name="Mathew T."/>
            <person name="Morton B."/>
            <person name="Muzny D.M."/>
            <person name="Neunemann D."/>
            <person name="Ongeri F."/>
            <person name="Pauchet Y."/>
            <person name="Pu L.L."/>
            <person name="Pyrousis I."/>
            <person name="Rao X.J."/>
            <person name="Redding A."/>
            <person name="Roesel C."/>
            <person name="Sanchez-Gracia A."/>
            <person name="Schaack S."/>
            <person name="Shukla A."/>
            <person name="Tetreau G."/>
            <person name="Wang Y."/>
            <person name="Xiong G.H."/>
            <person name="Traut W."/>
            <person name="Walsh T.K."/>
            <person name="Worley K.C."/>
            <person name="Wu D."/>
            <person name="Wu W."/>
            <person name="Wu Y.Q."/>
            <person name="Zhang X."/>
            <person name="Zou Z."/>
            <person name="Zucker H."/>
            <person name="Briscoe A.D."/>
            <person name="Burmester T."/>
            <person name="Clem R.J."/>
            <person name="Feyereisen R."/>
            <person name="Grimmelikhuijzen C.J.P."/>
            <person name="Hamodrakas S.J."/>
            <person name="Hansson B.S."/>
            <person name="Huguet E."/>
            <person name="Jermiin L.S."/>
            <person name="Lan Q."/>
            <person name="Lehman H.K."/>
            <person name="Lorenzen M."/>
            <person name="Merzendorfer H."/>
            <person name="Michalopoulos I."/>
            <person name="Morton D.B."/>
            <person name="Muthukrishnan S."/>
            <person name="Oakeshott J.G."/>
            <person name="Palmer W."/>
            <person name="Park Y."/>
            <person name="Passarelli A.L."/>
            <person name="Rozas J."/>
            <person name="Schwartz L.M."/>
            <person name="Smith W."/>
            <person name="Southgate A."/>
            <person name="Vilcinskas A."/>
            <person name="Vogt R."/>
            <person name="Wang P."/>
            <person name="Werren J."/>
            <person name="Yu X.Q."/>
            <person name="Zhou J.J."/>
            <person name="Brown S.J."/>
            <person name="Scherer S.E."/>
            <person name="Richards S."/>
            <person name="Blissard G.W."/>
        </authorList>
    </citation>
    <scope>NUCLEOTIDE SEQUENCE</scope>
</reference>
<dbReference type="Pfam" id="PF01395">
    <property type="entry name" value="PBP_GOBP"/>
    <property type="match status" value="1"/>
</dbReference>
<dbReference type="SUPFAM" id="SSF47565">
    <property type="entry name" value="Insect pheromone/odorant-binding proteins"/>
    <property type="match status" value="1"/>
</dbReference>
<reference evidence="5" key="1">
    <citation type="submission" date="2001-06" db="EMBL/GenBank/DDBJ databases">
        <title>Molecular evolution of insect odorant binding proteins.</title>
        <authorList>
            <person name="Robertson H.M."/>
            <person name="Brakebill C."/>
            <person name="Schmidt L."/>
            <person name="Mostafavipour P."/>
            <person name="Todres E."/>
            <person name="Ramsdell K."/>
            <person name="Patch H.M."/>
            <person name="Walden K.K.O."/>
            <person name="Nardi J.B."/>
        </authorList>
    </citation>
    <scope>NUCLEOTIDE SEQUENCE</scope>
</reference>
<dbReference type="AlphaFoldDB" id="Q8WRW7"/>
<feature type="chain" id="PRO_5038288844" evidence="4">
    <location>
        <begin position="22"/>
        <end position="142"/>
    </location>
</feature>
<dbReference type="FunFam" id="1.10.238.20:FF:000001">
    <property type="entry name" value="General odorant-binding protein lush"/>
    <property type="match status" value="1"/>
</dbReference>
<dbReference type="GO" id="GO:0042048">
    <property type="term" value="P:olfactory behavior"/>
    <property type="evidence" value="ECO:0007669"/>
    <property type="project" value="TreeGrafter"/>
</dbReference>
<proteinExistence type="evidence at transcript level"/>
<evidence type="ECO:0000313" key="6">
    <source>
        <dbReference type="EMBL" id="KAG6440976.1"/>
    </source>
</evidence>
<dbReference type="CDD" id="cd23992">
    <property type="entry name" value="PBP_GOBP"/>
    <property type="match status" value="1"/>
</dbReference>
<protein>
    <submittedName>
        <fullName evidence="5">Antennal binding protein 2</fullName>
    </submittedName>
    <submittedName>
        <fullName evidence="7">Odorant binding protein 12</fullName>
    </submittedName>
</protein>
<keyword evidence="3" id="KW-0964">Secreted</keyword>
<dbReference type="Proteomes" id="UP000791440">
    <property type="component" value="Unassembled WGS sequence"/>
</dbReference>
<dbReference type="PANTHER" id="PTHR21364">
    <property type="entry name" value="GENERAL ODORANT-BINDING PROTEIN 19A"/>
    <property type="match status" value="1"/>
</dbReference>
<evidence type="ECO:0000256" key="4">
    <source>
        <dbReference type="SAM" id="SignalP"/>
    </source>
</evidence>
<evidence type="ECO:0000256" key="1">
    <source>
        <dbReference type="ARBA" id="ARBA00004613"/>
    </source>
</evidence>
<dbReference type="OrthoDB" id="6610259at2759"/>
<evidence type="ECO:0000256" key="2">
    <source>
        <dbReference type="ARBA" id="ARBA00008098"/>
    </source>
</evidence>
<dbReference type="GO" id="GO:0005576">
    <property type="term" value="C:extracellular region"/>
    <property type="evidence" value="ECO:0007669"/>
    <property type="project" value="UniProtKB-SubCell"/>
</dbReference>
<dbReference type="GO" id="GO:0007608">
    <property type="term" value="P:sensory perception of smell"/>
    <property type="evidence" value="ECO:0007669"/>
    <property type="project" value="TreeGrafter"/>
</dbReference>
<evidence type="ECO:0000313" key="8">
    <source>
        <dbReference type="Proteomes" id="UP000791440"/>
    </source>
</evidence>
<dbReference type="Gene3D" id="1.10.238.20">
    <property type="entry name" value="Pheromone/general odorant binding protein domain"/>
    <property type="match status" value="1"/>
</dbReference>
<reference evidence="6" key="3">
    <citation type="submission" date="2020-12" db="EMBL/GenBank/DDBJ databases">
        <authorList>
            <person name="Kanost M."/>
        </authorList>
    </citation>
    <scope>NUCLEOTIDE SEQUENCE</scope>
</reference>
<comment type="subcellular location">
    <subcellularLocation>
        <location evidence="1">Secreted</location>
    </subcellularLocation>
</comment>
<evidence type="ECO:0000256" key="3">
    <source>
        <dbReference type="ARBA" id="ARBA00022525"/>
    </source>
</evidence>
<dbReference type="EMBL" id="JH668283">
    <property type="protein sequence ID" value="KAG6440976.1"/>
    <property type="molecule type" value="Genomic_DNA"/>
</dbReference>
<comment type="similarity">
    <text evidence="2">Belongs to the PBP/GOBP family.</text>
</comment>
<dbReference type="PANTHER" id="PTHR21364:SF1">
    <property type="entry name" value="GENERAL ODORANT-BINDING PROTEIN LUSH"/>
    <property type="match status" value="1"/>
</dbReference>
<sequence>MDRKDLCLLIIAFILADGVDSMSKQQLKNSGKMFKKQCMGKNKVTEDEIGEIDKGRFVEQQNVMCYIACIYQMSQVVKNNKLNYEASLKQIDIMYPPELKDTAKGALEACKDIAKKNKDLCEASFKTAKCMYEYSPKDFLFP</sequence>
<dbReference type="InterPro" id="IPR006170">
    <property type="entry name" value="PBP/GOBP"/>
</dbReference>
<keyword evidence="8" id="KW-1185">Reference proteome</keyword>
<dbReference type="EMBL" id="JH668283">
    <property type="protein sequence ID" value="KAG6440977.1"/>
    <property type="molecule type" value="Genomic_DNA"/>
</dbReference>
<organism evidence="5">
    <name type="scientific">Manduca sexta</name>
    <name type="common">Tobacco hawkmoth</name>
    <name type="synonym">Tobacco hornworm</name>
    <dbReference type="NCBI Taxonomy" id="7130"/>
    <lineage>
        <taxon>Eukaryota</taxon>
        <taxon>Metazoa</taxon>
        <taxon>Ecdysozoa</taxon>
        <taxon>Arthropoda</taxon>
        <taxon>Hexapoda</taxon>
        <taxon>Insecta</taxon>
        <taxon>Pterygota</taxon>
        <taxon>Neoptera</taxon>
        <taxon>Endopterygota</taxon>
        <taxon>Lepidoptera</taxon>
        <taxon>Glossata</taxon>
        <taxon>Ditrysia</taxon>
        <taxon>Bombycoidea</taxon>
        <taxon>Sphingidae</taxon>
        <taxon>Sphinginae</taxon>
        <taxon>Sphingini</taxon>
        <taxon>Manduca</taxon>
    </lineage>
</organism>
<dbReference type="GO" id="GO:0005549">
    <property type="term" value="F:odorant binding"/>
    <property type="evidence" value="ECO:0007669"/>
    <property type="project" value="InterPro"/>
</dbReference>
<dbReference type="GO" id="GO:0035275">
    <property type="term" value="F:dibutyl phthalate binding"/>
    <property type="evidence" value="ECO:0007669"/>
    <property type="project" value="TreeGrafter"/>
</dbReference>
<keyword evidence="4" id="KW-0732">Signal</keyword>
<evidence type="ECO:0000313" key="5">
    <source>
        <dbReference type="EMBL" id="AAL60416.1"/>
    </source>
</evidence>
<dbReference type="EMBL" id="AF393491">
    <property type="protein sequence ID" value="AAL60416.1"/>
    <property type="molecule type" value="mRNA"/>
</dbReference>
<gene>
    <name evidence="6" type="ORF">O3G_MSEX001612</name>
</gene>
<feature type="signal peptide" evidence="4">
    <location>
        <begin position="1"/>
        <end position="21"/>
    </location>
</feature>
<name>Q8WRW7_MANSE</name>
<accession>Q8WRW7</accession>